<proteinExistence type="predicted"/>
<dbReference type="PANTHER" id="PTHR42912">
    <property type="entry name" value="METHYLTRANSFERASE"/>
    <property type="match status" value="1"/>
</dbReference>
<dbReference type="GO" id="GO:0008168">
    <property type="term" value="F:methyltransferase activity"/>
    <property type="evidence" value="ECO:0007669"/>
    <property type="project" value="UniProtKB-KW"/>
</dbReference>
<evidence type="ECO:0000259" key="1">
    <source>
        <dbReference type="Pfam" id="PF13649"/>
    </source>
</evidence>
<dbReference type="CDD" id="cd02440">
    <property type="entry name" value="AdoMet_MTases"/>
    <property type="match status" value="1"/>
</dbReference>
<dbReference type="InterPro" id="IPR050508">
    <property type="entry name" value="Methyltransf_Superfamily"/>
</dbReference>
<keyword evidence="3" id="KW-1185">Reference proteome</keyword>
<organism evidence="2 3">
    <name type="scientific">Sedimentitalea todarodis</name>
    <dbReference type="NCBI Taxonomy" id="1631240"/>
    <lineage>
        <taxon>Bacteria</taxon>
        <taxon>Pseudomonadati</taxon>
        <taxon>Pseudomonadota</taxon>
        <taxon>Alphaproteobacteria</taxon>
        <taxon>Rhodobacterales</taxon>
        <taxon>Paracoccaceae</taxon>
        <taxon>Sedimentitalea</taxon>
    </lineage>
</organism>
<dbReference type="Gene3D" id="3.40.50.150">
    <property type="entry name" value="Vaccinia Virus protein VP39"/>
    <property type="match status" value="1"/>
</dbReference>
<evidence type="ECO:0000313" key="3">
    <source>
        <dbReference type="Proteomes" id="UP001255416"/>
    </source>
</evidence>
<gene>
    <name evidence="2" type="ORF">QO231_11210</name>
</gene>
<dbReference type="Proteomes" id="UP001255416">
    <property type="component" value="Unassembled WGS sequence"/>
</dbReference>
<name>A0ABU3VE27_9RHOB</name>
<evidence type="ECO:0000313" key="2">
    <source>
        <dbReference type="EMBL" id="MDU9004419.1"/>
    </source>
</evidence>
<accession>A0ABU3VE27</accession>
<feature type="domain" description="Methyltransferase" evidence="1">
    <location>
        <begin position="51"/>
        <end position="141"/>
    </location>
</feature>
<dbReference type="SUPFAM" id="SSF53335">
    <property type="entry name" value="S-adenosyl-L-methionine-dependent methyltransferases"/>
    <property type="match status" value="1"/>
</dbReference>
<dbReference type="EMBL" id="JASMWN010000007">
    <property type="protein sequence ID" value="MDU9004419.1"/>
    <property type="molecule type" value="Genomic_DNA"/>
</dbReference>
<dbReference type="EC" id="2.1.-.-" evidence="2"/>
<dbReference type="GO" id="GO:0032259">
    <property type="term" value="P:methylation"/>
    <property type="evidence" value="ECO:0007669"/>
    <property type="project" value="UniProtKB-KW"/>
</dbReference>
<keyword evidence="2" id="KW-0489">Methyltransferase</keyword>
<comment type="caution">
    <text evidence="2">The sequence shown here is derived from an EMBL/GenBank/DDBJ whole genome shotgun (WGS) entry which is preliminary data.</text>
</comment>
<dbReference type="InterPro" id="IPR041698">
    <property type="entry name" value="Methyltransf_25"/>
</dbReference>
<keyword evidence="2" id="KW-0808">Transferase</keyword>
<sequence length="207" mass="22752">MSNSALQTLSSTTRDVYEQNAAAYDAQRSRAMFEAGWLTRFTACLPAGGRVLDLGCGAGEPIARWFIAEGFRVTGVDFADAMLDMVRARWPQGDWRAADMRTLDLGETFDGIIAWDSFFHLTVEEQRCAIHRMARHLRIGGSLLFTVGPDHGERSGSVAGKSVYHASLSPAEYATLLQDQGLRLTGFLAEDPECDSHSVMMARKNGD</sequence>
<dbReference type="Pfam" id="PF13649">
    <property type="entry name" value="Methyltransf_25"/>
    <property type="match status" value="1"/>
</dbReference>
<protein>
    <submittedName>
        <fullName evidence="2">Class I SAM-dependent methyltransferase</fullName>
        <ecNumber evidence="2">2.1.-.-</ecNumber>
    </submittedName>
</protein>
<dbReference type="RefSeq" id="WP_316776119.1">
    <property type="nucleotide sequence ID" value="NZ_JASMWN010000007.1"/>
</dbReference>
<reference evidence="3" key="1">
    <citation type="submission" date="2023-05" db="EMBL/GenBank/DDBJ databases">
        <title>Sedimentitalea sp. nov. JM2-8.</title>
        <authorList>
            <person name="Huang J."/>
        </authorList>
    </citation>
    <scope>NUCLEOTIDE SEQUENCE [LARGE SCALE GENOMIC DNA]</scope>
    <source>
        <strain evidence="3">KHS03</strain>
    </source>
</reference>
<dbReference type="InterPro" id="IPR029063">
    <property type="entry name" value="SAM-dependent_MTases_sf"/>
</dbReference>